<dbReference type="PROSITE" id="PS50860">
    <property type="entry name" value="AA_TRNA_LIGASE_II_ALA"/>
    <property type="match status" value="1"/>
</dbReference>
<dbReference type="InterPro" id="IPR023033">
    <property type="entry name" value="Ala_tRNA_ligase_euk/bac"/>
</dbReference>
<keyword evidence="2 11" id="KW-0820">tRNA-binding</keyword>
<keyword evidence="8 11" id="KW-0694">RNA-binding</keyword>
<dbReference type="SUPFAM" id="SSF50447">
    <property type="entry name" value="Translation proteins"/>
    <property type="match status" value="1"/>
</dbReference>
<keyword evidence="4 11" id="KW-0479">Metal-binding</keyword>
<evidence type="ECO:0000256" key="6">
    <source>
        <dbReference type="ARBA" id="ARBA00022833"/>
    </source>
</evidence>
<dbReference type="InterPro" id="IPR012947">
    <property type="entry name" value="tRNA_SAD"/>
</dbReference>
<dbReference type="Pfam" id="PF02272">
    <property type="entry name" value="DHHA1"/>
    <property type="match status" value="1"/>
</dbReference>
<evidence type="ECO:0000313" key="13">
    <source>
        <dbReference type="EMBL" id="MEX5728843.1"/>
    </source>
</evidence>
<gene>
    <name evidence="11" type="primary">alaS</name>
    <name evidence="13" type="ORF">Ga0609869_002196</name>
</gene>
<feature type="binding site" evidence="11">
    <location>
        <position position="564"/>
    </location>
    <ligand>
        <name>Zn(2+)</name>
        <dbReference type="ChEBI" id="CHEBI:29105"/>
    </ligand>
</feature>
<protein>
    <recommendedName>
        <fullName evidence="11">Alanine--tRNA ligase</fullName>
        <ecNumber evidence="11">6.1.1.7</ecNumber>
    </recommendedName>
    <alternativeName>
        <fullName evidence="11">Alanyl-tRNA synthetase</fullName>
        <shortName evidence="11">AlaRS</shortName>
    </alternativeName>
</protein>
<dbReference type="InterPro" id="IPR018164">
    <property type="entry name" value="Ala-tRNA-synth_IIc_N"/>
</dbReference>
<comment type="similarity">
    <text evidence="1 11">Belongs to the class-II aminoacyl-tRNA synthetase family.</text>
</comment>
<feature type="binding site" evidence="11">
    <location>
        <position position="677"/>
    </location>
    <ligand>
        <name>Zn(2+)</name>
        <dbReference type="ChEBI" id="CHEBI:29105"/>
    </ligand>
</feature>
<feature type="binding site" evidence="11">
    <location>
        <position position="568"/>
    </location>
    <ligand>
        <name>Zn(2+)</name>
        <dbReference type="ChEBI" id="CHEBI:29105"/>
    </ligand>
</feature>
<dbReference type="InterPro" id="IPR018162">
    <property type="entry name" value="Ala-tRNA-ligase_IIc_anticod-bd"/>
</dbReference>
<evidence type="ECO:0000259" key="12">
    <source>
        <dbReference type="PROSITE" id="PS50860"/>
    </source>
</evidence>
<dbReference type="Gene3D" id="3.10.310.40">
    <property type="match status" value="1"/>
</dbReference>
<keyword evidence="6 11" id="KW-0862">Zinc</keyword>
<sequence length="885" mass="95595">MPSLNEIRSTFLSYFEKNGHEVVDSSPLVPRNDPTLMFANSGMVQFKNLFTGVEARDYTRATTSQKCVRAGGKHNDLDNVGYTARHHTFFEMLGNFSFGDYFKEAAIPYAWELLTRDFDIPADKLLVTVYHTDDEAAAIWKKVAGLPEERIIRIPTSDNFWQMGDTGPCGPCTEIFFDHGDHIWGGPPGSAEEDGDRFIEIWNLVFMQYEQFEDGTKRDLAAQSIDTGMGLERIGALLQGKHDNYDTDLMRALIEASAHATSTEPDGPGNVHHRVIADHLRSTSFLIADGVMPSNDGRGYVLRRIMRRAMRHAHLLGARDPLMHRLVPALVTQMGAAYPELGRAQALIQETLKLEETRFIHTLERGLRLLDDELKKLAEGAPLPGDAAFRLYDTFGFPLDLTQDALREMGRSVDVAGFDAAMAEQRAKARASWAGSGEAKESRVWFDIAETVEPTDFLGYDTEIAEGQVMALVVDGRAVDEIAEAQEGWMVVNQTPFYGEAGGQVGDTGTYLKPEGAGLILDTQKMPGGLYAHKVQPEKAPLAVGDALELRVDHNRRRAIRANHSATHLLHEALRETLGDHVAQKGSLNAPDRLRFDFSHGKALSPEELATVEGEVNAFIRQNSPVETRIMTPDDARAIGAQALFGEKYGDEVRVVSMGEAPTGKGIDGRTWSIELCGGTHVRQTGDIGLCVILGDSASSAGVRRVEALTGQAALDHLVAQQNVLAEVGEALRARPEEIVSRVRTLMDERRALEGEVANLRRELALGGGGQAGPEPKTVGGKAFLAQVLSGVSGKDLPPLIDAHKARIGSGAVLLIADMEGKAAVAAGVTDDLTAELSAVDLVKAAVAALGGKGGGGRADLAQGGARDAQQADAAIKAAEAVLEG</sequence>
<evidence type="ECO:0000256" key="10">
    <source>
        <dbReference type="ARBA" id="ARBA00023146"/>
    </source>
</evidence>
<dbReference type="InterPro" id="IPR009000">
    <property type="entry name" value="Transl_B-barrel_sf"/>
</dbReference>
<keyword evidence="10 11" id="KW-0030">Aminoacyl-tRNA synthetase</keyword>
<evidence type="ECO:0000256" key="4">
    <source>
        <dbReference type="ARBA" id="ARBA00022723"/>
    </source>
</evidence>
<keyword evidence="3 11" id="KW-0436">Ligase</keyword>
<dbReference type="PANTHER" id="PTHR11777:SF9">
    <property type="entry name" value="ALANINE--TRNA LIGASE, CYTOPLASMIC"/>
    <property type="match status" value="1"/>
</dbReference>
<comment type="catalytic activity">
    <reaction evidence="11">
        <text>tRNA(Ala) + L-alanine + ATP = L-alanyl-tRNA(Ala) + AMP + diphosphate</text>
        <dbReference type="Rhea" id="RHEA:12540"/>
        <dbReference type="Rhea" id="RHEA-COMP:9657"/>
        <dbReference type="Rhea" id="RHEA-COMP:9923"/>
        <dbReference type="ChEBI" id="CHEBI:30616"/>
        <dbReference type="ChEBI" id="CHEBI:33019"/>
        <dbReference type="ChEBI" id="CHEBI:57972"/>
        <dbReference type="ChEBI" id="CHEBI:78442"/>
        <dbReference type="ChEBI" id="CHEBI:78497"/>
        <dbReference type="ChEBI" id="CHEBI:456215"/>
        <dbReference type="EC" id="6.1.1.7"/>
    </reaction>
</comment>
<dbReference type="SMART" id="SM00863">
    <property type="entry name" value="tRNA_SAD"/>
    <property type="match status" value="1"/>
</dbReference>
<comment type="function">
    <text evidence="11">Catalyzes the attachment of alanine to tRNA(Ala) in a two-step reaction: alanine is first activated by ATP to form Ala-AMP and then transferred to the acceptor end of tRNA(Ala). Also edits incorrectly charged Ser-tRNA(Ala) and Gly-tRNA(Ala) via its editing domain.</text>
</comment>
<evidence type="ECO:0000256" key="1">
    <source>
        <dbReference type="ARBA" id="ARBA00008226"/>
    </source>
</evidence>
<evidence type="ECO:0000256" key="3">
    <source>
        <dbReference type="ARBA" id="ARBA00022598"/>
    </source>
</evidence>
<dbReference type="Proteomes" id="UP001560019">
    <property type="component" value="Unassembled WGS sequence"/>
</dbReference>
<dbReference type="CDD" id="cd00673">
    <property type="entry name" value="AlaRS_core"/>
    <property type="match status" value="1"/>
</dbReference>
<dbReference type="SUPFAM" id="SSF55681">
    <property type="entry name" value="Class II aaRS and biotin synthetases"/>
    <property type="match status" value="1"/>
</dbReference>
<feature type="domain" description="Alanyl-transfer RNA synthetases family profile" evidence="12">
    <location>
        <begin position="2"/>
        <end position="720"/>
    </location>
</feature>
<dbReference type="InterPro" id="IPR018163">
    <property type="entry name" value="Thr/Ala-tRNA-synth_IIc_edit"/>
</dbReference>
<keyword evidence="7 11" id="KW-0067">ATP-binding</keyword>
<evidence type="ECO:0000256" key="7">
    <source>
        <dbReference type="ARBA" id="ARBA00022840"/>
    </source>
</evidence>
<comment type="domain">
    <text evidence="11">Consists of three domains; the N-terminal catalytic domain, the editing domain and the C-terminal C-Ala domain. The editing domain removes incorrectly charged amino acids, while the C-Ala domain, along with tRNA(Ala), serves as a bridge to cooperatively bring together the editing and aminoacylation centers thus stimulating deacylation of misacylated tRNAs.</text>
</comment>
<keyword evidence="5 11" id="KW-0547">Nucleotide-binding</keyword>
<dbReference type="InterPro" id="IPR018165">
    <property type="entry name" value="Ala-tRNA-synth_IIc_core"/>
</dbReference>
<accession>A0ABV3XUU7</accession>
<evidence type="ECO:0000313" key="14">
    <source>
        <dbReference type="Proteomes" id="UP001560019"/>
    </source>
</evidence>
<dbReference type="NCBIfam" id="TIGR00344">
    <property type="entry name" value="alaS"/>
    <property type="match status" value="1"/>
</dbReference>
<feature type="binding site" evidence="11">
    <location>
        <position position="681"/>
    </location>
    <ligand>
        <name>Zn(2+)</name>
        <dbReference type="ChEBI" id="CHEBI:29105"/>
    </ligand>
</feature>
<dbReference type="InterPro" id="IPR045864">
    <property type="entry name" value="aa-tRNA-synth_II/BPL/LPL"/>
</dbReference>
<evidence type="ECO:0000256" key="5">
    <source>
        <dbReference type="ARBA" id="ARBA00022741"/>
    </source>
</evidence>
<organism evidence="13 14">
    <name type="scientific">Rhodovulum iodosum</name>
    <dbReference type="NCBI Taxonomy" id="68291"/>
    <lineage>
        <taxon>Bacteria</taxon>
        <taxon>Pseudomonadati</taxon>
        <taxon>Pseudomonadota</taxon>
        <taxon>Alphaproteobacteria</taxon>
        <taxon>Rhodobacterales</taxon>
        <taxon>Paracoccaceae</taxon>
        <taxon>Rhodovulum</taxon>
    </lineage>
</organism>
<dbReference type="InterPro" id="IPR050058">
    <property type="entry name" value="Ala-tRNA_ligase"/>
</dbReference>
<dbReference type="Pfam" id="PF01411">
    <property type="entry name" value="tRNA-synt_2c"/>
    <property type="match status" value="1"/>
</dbReference>
<evidence type="ECO:0000256" key="2">
    <source>
        <dbReference type="ARBA" id="ARBA00022555"/>
    </source>
</evidence>
<dbReference type="EC" id="6.1.1.7" evidence="11"/>
<dbReference type="Gene3D" id="3.30.930.10">
    <property type="entry name" value="Bira Bifunctional Protein, Domain 2"/>
    <property type="match status" value="1"/>
</dbReference>
<dbReference type="InterPro" id="IPR002318">
    <property type="entry name" value="Ala-tRNA-lgiase_IIc"/>
</dbReference>
<dbReference type="Gene3D" id="3.30.980.10">
    <property type="entry name" value="Threonyl-trna Synthetase, Chain A, domain 2"/>
    <property type="match status" value="1"/>
</dbReference>
<dbReference type="HAMAP" id="MF_00036_B">
    <property type="entry name" value="Ala_tRNA_synth_B"/>
    <property type="match status" value="1"/>
</dbReference>
<dbReference type="RefSeq" id="WP_125407225.1">
    <property type="nucleotide sequence ID" value="NZ_JBEHHI010000002.1"/>
</dbReference>
<keyword evidence="14" id="KW-1185">Reference proteome</keyword>
<keyword evidence="9 11" id="KW-0648">Protein biosynthesis</keyword>
<comment type="subcellular location">
    <subcellularLocation>
        <location evidence="11">Cytoplasm</location>
    </subcellularLocation>
</comment>
<dbReference type="Gene3D" id="3.30.54.20">
    <property type="match status" value="1"/>
</dbReference>
<keyword evidence="11" id="KW-0963">Cytoplasm</keyword>
<dbReference type="EMBL" id="JBEHHI010000002">
    <property type="protein sequence ID" value="MEX5728843.1"/>
    <property type="molecule type" value="Genomic_DNA"/>
</dbReference>
<dbReference type="PRINTS" id="PR00980">
    <property type="entry name" value="TRNASYNTHALA"/>
</dbReference>
<dbReference type="Pfam" id="PF07973">
    <property type="entry name" value="tRNA_SAD"/>
    <property type="match status" value="1"/>
</dbReference>
<name>A0ABV3XUU7_9RHOB</name>
<evidence type="ECO:0000256" key="11">
    <source>
        <dbReference type="HAMAP-Rule" id="MF_00036"/>
    </source>
</evidence>
<dbReference type="PANTHER" id="PTHR11777">
    <property type="entry name" value="ALANYL-TRNA SYNTHETASE"/>
    <property type="match status" value="1"/>
</dbReference>
<dbReference type="Gene3D" id="6.10.250.550">
    <property type="match status" value="1"/>
</dbReference>
<dbReference type="Gene3D" id="2.40.30.130">
    <property type="match status" value="1"/>
</dbReference>
<dbReference type="InterPro" id="IPR003156">
    <property type="entry name" value="DHHA1_dom"/>
</dbReference>
<reference evidence="13 14" key="1">
    <citation type="submission" date="2024-06" db="EMBL/GenBank/DDBJ databases">
        <title>Genome of Rhodovulum iodosum, a marine photoferrotroph.</title>
        <authorList>
            <person name="Bianchini G."/>
            <person name="Nikeleit V."/>
            <person name="Kappler A."/>
            <person name="Bryce C."/>
            <person name="Sanchez-Baracaldo P."/>
        </authorList>
    </citation>
    <scope>NUCLEOTIDE SEQUENCE [LARGE SCALE GENOMIC DNA]</scope>
    <source>
        <strain evidence="13 14">UT/N1</strain>
    </source>
</reference>
<evidence type="ECO:0000256" key="9">
    <source>
        <dbReference type="ARBA" id="ARBA00022917"/>
    </source>
</evidence>
<dbReference type="SUPFAM" id="SSF55186">
    <property type="entry name" value="ThrRS/AlaRS common domain"/>
    <property type="match status" value="1"/>
</dbReference>
<proteinExistence type="inferred from homology"/>
<comment type="cofactor">
    <cofactor evidence="11">
        <name>Zn(2+)</name>
        <dbReference type="ChEBI" id="CHEBI:29105"/>
    </cofactor>
    <text evidence="11">Binds 1 zinc ion per subunit.</text>
</comment>
<evidence type="ECO:0000256" key="8">
    <source>
        <dbReference type="ARBA" id="ARBA00022884"/>
    </source>
</evidence>
<comment type="caution">
    <text evidence="13">The sequence shown here is derived from an EMBL/GenBank/DDBJ whole genome shotgun (WGS) entry which is preliminary data.</text>
</comment>
<dbReference type="SUPFAM" id="SSF101353">
    <property type="entry name" value="Putative anticodon-binding domain of alanyl-tRNA synthetase (AlaRS)"/>
    <property type="match status" value="1"/>
</dbReference>